<dbReference type="EMBL" id="JBHSED010000023">
    <property type="protein sequence ID" value="MFC4304426.1"/>
    <property type="molecule type" value="Genomic_DNA"/>
</dbReference>
<keyword evidence="4 6" id="KW-1133">Transmembrane helix</keyword>
<proteinExistence type="predicted"/>
<reference evidence="8" key="1">
    <citation type="journal article" date="2019" name="Int. J. Syst. Evol. Microbiol.">
        <title>The Global Catalogue of Microorganisms (GCM) 10K type strain sequencing project: providing services to taxonomists for standard genome sequencing and annotation.</title>
        <authorList>
            <consortium name="The Broad Institute Genomics Platform"/>
            <consortium name="The Broad Institute Genome Sequencing Center for Infectious Disease"/>
            <person name="Wu L."/>
            <person name="Ma J."/>
        </authorList>
    </citation>
    <scope>NUCLEOTIDE SEQUENCE [LARGE SCALE GENOMIC DNA]</scope>
    <source>
        <strain evidence="8">CGMCC 4.1641</strain>
    </source>
</reference>
<comment type="caution">
    <text evidence="7">The sequence shown here is derived from an EMBL/GenBank/DDBJ whole genome shotgun (WGS) entry which is preliminary data.</text>
</comment>
<dbReference type="Pfam" id="PF13440">
    <property type="entry name" value="Polysacc_synt_3"/>
    <property type="match status" value="1"/>
</dbReference>
<feature type="transmembrane region" description="Helical" evidence="6">
    <location>
        <begin position="277"/>
        <end position="300"/>
    </location>
</feature>
<protein>
    <submittedName>
        <fullName evidence="7">Oligosaccharide flippase family protein</fullName>
    </submittedName>
</protein>
<feature type="transmembrane region" description="Helical" evidence="6">
    <location>
        <begin position="236"/>
        <end position="257"/>
    </location>
</feature>
<feature type="transmembrane region" description="Helical" evidence="6">
    <location>
        <begin position="374"/>
        <end position="395"/>
    </location>
</feature>
<keyword evidence="5 6" id="KW-0472">Membrane</keyword>
<dbReference type="PANTHER" id="PTHR30250:SF11">
    <property type="entry name" value="O-ANTIGEN TRANSPORTER-RELATED"/>
    <property type="match status" value="1"/>
</dbReference>
<dbReference type="RefSeq" id="WP_204604861.1">
    <property type="nucleotide sequence ID" value="NZ_JBHSED010000023.1"/>
</dbReference>
<keyword evidence="3 6" id="KW-0812">Transmembrane</keyword>
<evidence type="ECO:0000256" key="1">
    <source>
        <dbReference type="ARBA" id="ARBA00004651"/>
    </source>
</evidence>
<feature type="transmembrane region" description="Helical" evidence="6">
    <location>
        <begin position="65"/>
        <end position="85"/>
    </location>
</feature>
<evidence type="ECO:0000256" key="2">
    <source>
        <dbReference type="ARBA" id="ARBA00022475"/>
    </source>
</evidence>
<evidence type="ECO:0000256" key="3">
    <source>
        <dbReference type="ARBA" id="ARBA00022692"/>
    </source>
</evidence>
<evidence type="ECO:0000313" key="8">
    <source>
        <dbReference type="Proteomes" id="UP001595755"/>
    </source>
</evidence>
<accession>A0ABV8SA34</accession>
<feature type="transmembrane region" description="Helical" evidence="6">
    <location>
        <begin position="140"/>
        <end position="160"/>
    </location>
</feature>
<organism evidence="7 8">
    <name type="scientific">Cohnella boryungensis</name>
    <dbReference type="NCBI Taxonomy" id="768479"/>
    <lineage>
        <taxon>Bacteria</taxon>
        <taxon>Bacillati</taxon>
        <taxon>Bacillota</taxon>
        <taxon>Bacilli</taxon>
        <taxon>Bacillales</taxon>
        <taxon>Paenibacillaceae</taxon>
        <taxon>Cohnella</taxon>
    </lineage>
</organism>
<evidence type="ECO:0000256" key="4">
    <source>
        <dbReference type="ARBA" id="ARBA00022989"/>
    </source>
</evidence>
<evidence type="ECO:0000256" key="6">
    <source>
        <dbReference type="SAM" id="Phobius"/>
    </source>
</evidence>
<feature type="transmembrane region" description="Helical" evidence="6">
    <location>
        <begin position="29"/>
        <end position="53"/>
    </location>
</feature>
<dbReference type="PANTHER" id="PTHR30250">
    <property type="entry name" value="PST FAMILY PREDICTED COLANIC ACID TRANSPORTER"/>
    <property type="match status" value="1"/>
</dbReference>
<gene>
    <name evidence="7" type="ORF">ACFO1S_13440</name>
</gene>
<keyword evidence="2" id="KW-1003">Cell membrane</keyword>
<feature type="transmembrane region" description="Helical" evidence="6">
    <location>
        <begin position="312"/>
        <end position="336"/>
    </location>
</feature>
<comment type="subcellular location">
    <subcellularLocation>
        <location evidence="1">Cell membrane</location>
        <topology evidence="1">Multi-pass membrane protein</topology>
    </subcellularLocation>
</comment>
<keyword evidence="8" id="KW-1185">Reference proteome</keyword>
<feature type="transmembrane region" description="Helical" evidence="6">
    <location>
        <begin position="401"/>
        <end position="419"/>
    </location>
</feature>
<feature type="transmembrane region" description="Helical" evidence="6">
    <location>
        <begin position="196"/>
        <end position="215"/>
    </location>
</feature>
<dbReference type="Proteomes" id="UP001595755">
    <property type="component" value="Unassembled WGS sequence"/>
</dbReference>
<evidence type="ECO:0000313" key="7">
    <source>
        <dbReference type="EMBL" id="MFC4304426.1"/>
    </source>
</evidence>
<evidence type="ECO:0000256" key="5">
    <source>
        <dbReference type="ARBA" id="ARBA00023136"/>
    </source>
</evidence>
<sequence>MTAAGKPRLLSAMVKRAAEQARRPGIALFLRNIGVTFVFKALSLLMTLVVYVLCARELGVITWGQVALIGSVANILLIPLTFGLYNGIVKYVPVESEADSRELMGTALLANLVLSALLAAVLLLSGPFVERLFGFPPSSWLPAVALAMSINLYILTESFLRGRQQFFRLGLYKLLGSIVFLACALAALYLLGVKSLLSYVVPLIAQNLFFFFSALRGNGLRPLQVTKRALKKLFAYGFFIMLSWLVSTLLFTADLLLVAKFATEYELGVYSVYQNTIRSLCTILFHDVFAVVFLPMIAALNKRHVDRLLVKYAVPIGGVVWLGAGLVTVMLILFLGKSFPLDWLYVGLTSAGIAMNMMYLLFTSVISLDGARAARLTFLALIIPIPGVLLMEYLLVKHSGVIGGMIAVIALNAVLLIVFRTAIRWFYRFQSDPEKGVLAH</sequence>
<feature type="transmembrane region" description="Helical" evidence="6">
    <location>
        <begin position="106"/>
        <end position="128"/>
    </location>
</feature>
<feature type="transmembrane region" description="Helical" evidence="6">
    <location>
        <begin position="342"/>
        <end position="362"/>
    </location>
</feature>
<name>A0ABV8SA34_9BACL</name>
<dbReference type="InterPro" id="IPR050833">
    <property type="entry name" value="Poly_Biosynth_Transport"/>
</dbReference>
<feature type="transmembrane region" description="Helical" evidence="6">
    <location>
        <begin position="172"/>
        <end position="190"/>
    </location>
</feature>